<dbReference type="SMART" id="SM00347">
    <property type="entry name" value="HTH_MARR"/>
    <property type="match status" value="1"/>
</dbReference>
<dbReference type="Pfam" id="PF12802">
    <property type="entry name" value="MarR_2"/>
    <property type="match status" value="1"/>
</dbReference>
<evidence type="ECO:0000256" key="1">
    <source>
        <dbReference type="ARBA" id="ARBA00023015"/>
    </source>
</evidence>
<reference evidence="5" key="1">
    <citation type="journal article" date="2014" name="Int. J. Syst. Evol. Microbiol.">
        <title>Complete genome of a new Firmicutes species belonging to the dominant human colonic microbiota ('Ruminococcus bicirculans') reveals two chromosomes and a selective capacity to utilize plant glucans.</title>
        <authorList>
            <consortium name="NISC Comparative Sequencing Program"/>
            <person name="Wegmann U."/>
            <person name="Louis P."/>
            <person name="Goesmann A."/>
            <person name="Henrissat B."/>
            <person name="Duncan S.H."/>
            <person name="Flint H.J."/>
        </authorList>
    </citation>
    <scope>NUCLEOTIDE SEQUENCE</scope>
    <source>
        <strain evidence="5">VKM Ac-1246</strain>
    </source>
</reference>
<protein>
    <recommendedName>
        <fullName evidence="4">HTH marR-type domain-containing protein</fullName>
    </recommendedName>
</protein>
<keyword evidence="2" id="KW-0238">DNA-binding</keyword>
<keyword evidence="3" id="KW-0804">Transcription</keyword>
<feature type="domain" description="HTH marR-type" evidence="4">
    <location>
        <begin position="1"/>
        <end position="137"/>
    </location>
</feature>
<sequence>MDPPRDVGRDDEGVACRELDTIGVHVDRRRPSFEVPDLLDVERVQRSALTSAQLGQRLGVSKQAAAKTAASLEKAGYVFREPDPGDRRAMLLQRTDRAEPFLSASEVGFERVMERWRRQLGADRFDVMVESLAEVAGDGPVGDLPGWLTQRHGPA</sequence>
<gene>
    <name evidence="5" type="ORF">GCM10017579_00430</name>
</gene>
<dbReference type="SUPFAM" id="SSF46785">
    <property type="entry name" value="Winged helix' DNA-binding domain"/>
    <property type="match status" value="1"/>
</dbReference>
<dbReference type="EMBL" id="BSEL01000001">
    <property type="protein sequence ID" value="GLJ66007.1"/>
    <property type="molecule type" value="Genomic_DNA"/>
</dbReference>
<evidence type="ECO:0000313" key="6">
    <source>
        <dbReference type="Proteomes" id="UP001142292"/>
    </source>
</evidence>
<dbReference type="InterPro" id="IPR036388">
    <property type="entry name" value="WH-like_DNA-bd_sf"/>
</dbReference>
<dbReference type="Gene3D" id="1.10.10.10">
    <property type="entry name" value="Winged helix-like DNA-binding domain superfamily/Winged helix DNA-binding domain"/>
    <property type="match status" value="1"/>
</dbReference>
<proteinExistence type="predicted"/>
<dbReference type="InterPro" id="IPR000835">
    <property type="entry name" value="HTH_MarR-typ"/>
</dbReference>
<dbReference type="Proteomes" id="UP001142292">
    <property type="component" value="Unassembled WGS sequence"/>
</dbReference>
<evidence type="ECO:0000313" key="5">
    <source>
        <dbReference type="EMBL" id="GLJ66007.1"/>
    </source>
</evidence>
<dbReference type="InterPro" id="IPR036390">
    <property type="entry name" value="WH_DNA-bd_sf"/>
</dbReference>
<accession>A0ABQ5SPE4</accession>
<evidence type="ECO:0000256" key="2">
    <source>
        <dbReference type="ARBA" id="ARBA00023125"/>
    </source>
</evidence>
<comment type="caution">
    <text evidence="5">The sequence shown here is derived from an EMBL/GenBank/DDBJ whole genome shotgun (WGS) entry which is preliminary data.</text>
</comment>
<dbReference type="InterPro" id="IPR023187">
    <property type="entry name" value="Tscrpt_reg_MarR-type_CS"/>
</dbReference>
<name>A0ABQ5SPE4_9ACTN</name>
<keyword evidence="1" id="KW-0805">Transcription regulation</keyword>
<dbReference type="PRINTS" id="PR00598">
    <property type="entry name" value="HTHMARR"/>
</dbReference>
<keyword evidence="6" id="KW-1185">Reference proteome</keyword>
<dbReference type="PROSITE" id="PS01117">
    <property type="entry name" value="HTH_MARR_1"/>
    <property type="match status" value="1"/>
</dbReference>
<organism evidence="5 6">
    <name type="scientific">Nocardioides luteus</name>
    <dbReference type="NCBI Taxonomy" id="1844"/>
    <lineage>
        <taxon>Bacteria</taxon>
        <taxon>Bacillati</taxon>
        <taxon>Actinomycetota</taxon>
        <taxon>Actinomycetes</taxon>
        <taxon>Propionibacteriales</taxon>
        <taxon>Nocardioidaceae</taxon>
        <taxon>Nocardioides</taxon>
    </lineage>
</organism>
<reference evidence="5" key="2">
    <citation type="submission" date="2023-01" db="EMBL/GenBank/DDBJ databases">
        <authorList>
            <person name="Sun Q."/>
            <person name="Evtushenko L."/>
        </authorList>
    </citation>
    <scope>NUCLEOTIDE SEQUENCE</scope>
    <source>
        <strain evidence="5">VKM Ac-1246</strain>
    </source>
</reference>
<dbReference type="PROSITE" id="PS50995">
    <property type="entry name" value="HTH_MARR_2"/>
    <property type="match status" value="1"/>
</dbReference>
<evidence type="ECO:0000259" key="4">
    <source>
        <dbReference type="PROSITE" id="PS50995"/>
    </source>
</evidence>
<evidence type="ECO:0000256" key="3">
    <source>
        <dbReference type="ARBA" id="ARBA00023163"/>
    </source>
</evidence>